<protein>
    <recommendedName>
        <fullName evidence="4">Lipoprotein</fullName>
    </recommendedName>
</protein>
<name>A0AA37V9T8_9BACT</name>
<reference evidence="2" key="1">
    <citation type="submission" date="2022-08" db="EMBL/GenBank/DDBJ databases">
        <title>Draft genome sequencing of Roseisolibacter agri AW1220.</title>
        <authorList>
            <person name="Tobiishi Y."/>
            <person name="Tonouchi A."/>
        </authorList>
    </citation>
    <scope>NUCLEOTIDE SEQUENCE</scope>
    <source>
        <strain evidence="2">AW1220</strain>
    </source>
</reference>
<proteinExistence type="predicted"/>
<dbReference type="RefSeq" id="WP_284349194.1">
    <property type="nucleotide sequence ID" value="NZ_BRXS01000002.1"/>
</dbReference>
<organism evidence="2 3">
    <name type="scientific">Roseisolibacter agri</name>
    <dbReference type="NCBI Taxonomy" id="2014610"/>
    <lineage>
        <taxon>Bacteria</taxon>
        <taxon>Pseudomonadati</taxon>
        <taxon>Gemmatimonadota</taxon>
        <taxon>Gemmatimonadia</taxon>
        <taxon>Gemmatimonadales</taxon>
        <taxon>Gemmatimonadaceae</taxon>
        <taxon>Roseisolibacter</taxon>
    </lineage>
</organism>
<feature type="signal peptide" evidence="1">
    <location>
        <begin position="1"/>
        <end position="18"/>
    </location>
</feature>
<evidence type="ECO:0000256" key="1">
    <source>
        <dbReference type="SAM" id="SignalP"/>
    </source>
</evidence>
<evidence type="ECO:0008006" key="4">
    <source>
        <dbReference type="Google" id="ProtNLM"/>
    </source>
</evidence>
<evidence type="ECO:0000313" key="2">
    <source>
        <dbReference type="EMBL" id="GLC24748.1"/>
    </source>
</evidence>
<dbReference type="EMBL" id="BRXS01000002">
    <property type="protein sequence ID" value="GLC24748.1"/>
    <property type="molecule type" value="Genomic_DNA"/>
</dbReference>
<dbReference type="AlphaFoldDB" id="A0AA37V9T8"/>
<feature type="chain" id="PRO_5041203842" description="Lipoprotein" evidence="1">
    <location>
        <begin position="19"/>
        <end position="145"/>
    </location>
</feature>
<dbReference type="PROSITE" id="PS51257">
    <property type="entry name" value="PROKAR_LIPOPROTEIN"/>
    <property type="match status" value="1"/>
</dbReference>
<evidence type="ECO:0000313" key="3">
    <source>
        <dbReference type="Proteomes" id="UP001161325"/>
    </source>
</evidence>
<dbReference type="Proteomes" id="UP001161325">
    <property type="component" value="Unassembled WGS sequence"/>
</dbReference>
<keyword evidence="1" id="KW-0732">Signal</keyword>
<keyword evidence="3" id="KW-1185">Reference proteome</keyword>
<comment type="caution">
    <text evidence="2">The sequence shown here is derived from an EMBL/GenBank/DDBJ whole genome shotgun (WGS) entry which is preliminary data.</text>
</comment>
<accession>A0AA37V9T8</accession>
<sequence>MRHTLTSVLGALALGALAACGDGDALTPTDSAGADVDRGGGIWAGNVAVESAPGAVVLGNNTTRPVGYAVYGREWVAAALWGPCVQRTGCPTLAVAERKTVRASEIPGIDATRREVVVYWWHLVDDRNGGLKPDSIRSVVARVGN</sequence>
<gene>
    <name evidence="2" type="ORF">rosag_12610</name>
</gene>